<accession>A0A9P6RMU1</accession>
<sequence length="626" mass="71281">SNTMTSACESFFTLPELVAVLVPFLSKGALIRLATTNRILNTICIPLFWHSIDFKDNTLVTRLLSSSPGLTSFSRNASSIRFINWKPNFSWFYFHALWTYFLTSPRPEHKLIPLDALSQSSWGNLPHSPVPFLEPLPPLTQLSRLTASLRAYPADKFPPGIPVYNHDNHVHQTMWLLHLNSVTMTYLDITQVDMKASSVVRDLCRTISHLSHLKTLRLESQPGRAFTPRGLEMLFFSCPVSLVELLLDFRILRASRLESLDAGVDDWDHKQGTLPLREVPLRHLKAFGVPAMPDQHLTRFFCATLGHLPALEVLRLPYLEQMTDDMKSVLSLMGEKCPRISELSFPDDCPTRHAMSFLERVVPAAQQLKSFSCSGNHDQNPGPMIAAWTRHSTTLSRIELSQVTFVESKVIHTALTTCTALEILKVAGRGTPDDICLKFEHAVEGEWVCKKMRELDITVRVTPDGKDSKFMTDQSKHSWTIDNHRQWEDLGKFYSQVGALTQLEILDLKAVGEDDRLFYEALETCFPGLLALEDPNHGKIGYLSTLSELTKLRELRGSFRWIRRKGDANVRIGEREVDWFVDHLPGLKVAAFGSKRIYRNEKGWHPVQEFLTLLEKRRPGLRVYVE</sequence>
<dbReference type="InterPro" id="IPR032675">
    <property type="entry name" value="LRR_dom_sf"/>
</dbReference>
<comment type="caution">
    <text evidence="1">The sequence shown here is derived from an EMBL/GenBank/DDBJ whole genome shotgun (WGS) entry which is preliminary data.</text>
</comment>
<dbReference type="OrthoDB" id="2379115at2759"/>
<dbReference type="AlphaFoldDB" id="A0A9P6RMU1"/>
<name>A0A9P6RMU1_9FUNG</name>
<protein>
    <submittedName>
        <fullName evidence="1">Uncharacterized protein</fullName>
    </submittedName>
</protein>
<dbReference type="EMBL" id="JAAAIN010000079">
    <property type="protein sequence ID" value="KAG0321033.1"/>
    <property type="molecule type" value="Genomic_DNA"/>
</dbReference>
<evidence type="ECO:0000313" key="2">
    <source>
        <dbReference type="Proteomes" id="UP000823405"/>
    </source>
</evidence>
<proteinExistence type="predicted"/>
<keyword evidence="2" id="KW-1185">Reference proteome</keyword>
<dbReference type="Gene3D" id="3.80.10.10">
    <property type="entry name" value="Ribonuclease Inhibitor"/>
    <property type="match status" value="1"/>
</dbReference>
<organism evidence="1 2">
    <name type="scientific">Linnemannia gamsii</name>
    <dbReference type="NCBI Taxonomy" id="64522"/>
    <lineage>
        <taxon>Eukaryota</taxon>
        <taxon>Fungi</taxon>
        <taxon>Fungi incertae sedis</taxon>
        <taxon>Mucoromycota</taxon>
        <taxon>Mortierellomycotina</taxon>
        <taxon>Mortierellomycetes</taxon>
        <taxon>Mortierellales</taxon>
        <taxon>Mortierellaceae</taxon>
        <taxon>Linnemannia</taxon>
    </lineage>
</organism>
<reference evidence="1" key="1">
    <citation type="journal article" date="2020" name="Fungal Divers.">
        <title>Resolving the Mortierellaceae phylogeny through synthesis of multi-gene phylogenetics and phylogenomics.</title>
        <authorList>
            <person name="Vandepol N."/>
            <person name="Liber J."/>
            <person name="Desiro A."/>
            <person name="Na H."/>
            <person name="Kennedy M."/>
            <person name="Barry K."/>
            <person name="Grigoriev I.V."/>
            <person name="Miller A.N."/>
            <person name="O'Donnell K."/>
            <person name="Stajich J.E."/>
            <person name="Bonito G."/>
        </authorList>
    </citation>
    <scope>NUCLEOTIDE SEQUENCE</scope>
    <source>
        <strain evidence="1">NVP60</strain>
    </source>
</reference>
<evidence type="ECO:0000313" key="1">
    <source>
        <dbReference type="EMBL" id="KAG0321033.1"/>
    </source>
</evidence>
<dbReference type="SUPFAM" id="SSF52047">
    <property type="entry name" value="RNI-like"/>
    <property type="match status" value="1"/>
</dbReference>
<gene>
    <name evidence="1" type="ORF">BGZ97_012288</name>
</gene>
<feature type="non-terminal residue" evidence="1">
    <location>
        <position position="1"/>
    </location>
</feature>
<dbReference type="Proteomes" id="UP000823405">
    <property type="component" value="Unassembled WGS sequence"/>
</dbReference>